<sequence>MGVWLARVENAQAVWILKTDLFVCFWPIFRSCHFPMLTEA</sequence>
<accession>A0A0B0MRZ7</accession>
<comment type="caution">
    <text evidence="1">The sequence shown here is derived from an EMBL/GenBank/DDBJ whole genome shotgun (WGS) entry which is preliminary data.</text>
</comment>
<evidence type="ECO:0000313" key="2">
    <source>
        <dbReference type="Proteomes" id="UP000032142"/>
    </source>
</evidence>
<dbReference type="Proteomes" id="UP000032142">
    <property type="component" value="Unassembled WGS sequence"/>
</dbReference>
<name>A0A0B0MRZ7_GOSAR</name>
<gene>
    <name evidence="1" type="ORF">F383_27955</name>
</gene>
<organism evidence="1 2">
    <name type="scientific">Gossypium arboreum</name>
    <name type="common">Tree cotton</name>
    <name type="synonym">Gossypium nanking</name>
    <dbReference type="NCBI Taxonomy" id="29729"/>
    <lineage>
        <taxon>Eukaryota</taxon>
        <taxon>Viridiplantae</taxon>
        <taxon>Streptophyta</taxon>
        <taxon>Embryophyta</taxon>
        <taxon>Tracheophyta</taxon>
        <taxon>Spermatophyta</taxon>
        <taxon>Magnoliopsida</taxon>
        <taxon>eudicotyledons</taxon>
        <taxon>Gunneridae</taxon>
        <taxon>Pentapetalae</taxon>
        <taxon>rosids</taxon>
        <taxon>malvids</taxon>
        <taxon>Malvales</taxon>
        <taxon>Malvaceae</taxon>
        <taxon>Malvoideae</taxon>
        <taxon>Gossypium</taxon>
    </lineage>
</organism>
<evidence type="ECO:0000313" key="1">
    <source>
        <dbReference type="EMBL" id="KHG03152.1"/>
    </source>
</evidence>
<protein>
    <submittedName>
        <fullName evidence="1">Uncharacterized protein</fullName>
    </submittedName>
</protein>
<proteinExistence type="predicted"/>
<dbReference type="EMBL" id="JRRC01329532">
    <property type="protein sequence ID" value="KHG03152.1"/>
    <property type="molecule type" value="Genomic_DNA"/>
</dbReference>
<keyword evidence="2" id="KW-1185">Reference proteome</keyword>
<dbReference type="AlphaFoldDB" id="A0A0B0MRZ7"/>
<reference evidence="2" key="1">
    <citation type="submission" date="2014-09" db="EMBL/GenBank/DDBJ databases">
        <authorList>
            <person name="Mudge J."/>
            <person name="Ramaraj T."/>
            <person name="Lindquist I.E."/>
            <person name="Bharti A.K."/>
            <person name="Sundararajan A."/>
            <person name="Cameron C.T."/>
            <person name="Woodward J.E."/>
            <person name="May G.D."/>
            <person name="Brubaker C."/>
            <person name="Broadhvest J."/>
            <person name="Wilkins T.A."/>
        </authorList>
    </citation>
    <scope>NUCLEOTIDE SEQUENCE</scope>
    <source>
        <strain evidence="2">cv. AKA8401</strain>
    </source>
</reference>